<protein>
    <recommendedName>
        <fullName evidence="4">Ribosome biogenesis protein SLX9</fullName>
    </recommendedName>
</protein>
<evidence type="ECO:0000313" key="3">
    <source>
        <dbReference type="Proteomes" id="UP001342314"/>
    </source>
</evidence>
<reference evidence="2 3" key="1">
    <citation type="submission" date="2021-12" db="EMBL/GenBank/DDBJ databases">
        <title>High titer production of polyol ester of fatty acids by Rhodotorula paludigena BS15 towards product separation-free biomass refinery.</title>
        <authorList>
            <person name="Mano J."/>
            <person name="Ono H."/>
            <person name="Tanaka T."/>
            <person name="Naito K."/>
            <person name="Sushida H."/>
            <person name="Ike M."/>
            <person name="Tokuyasu K."/>
            <person name="Kitaoka M."/>
        </authorList>
    </citation>
    <scope>NUCLEOTIDE SEQUENCE [LARGE SCALE GENOMIC DNA]</scope>
    <source>
        <strain evidence="2 3">BS15</strain>
    </source>
</reference>
<feature type="compositionally biased region" description="Basic residues" evidence="1">
    <location>
        <begin position="1"/>
        <end position="11"/>
    </location>
</feature>
<comment type="caution">
    <text evidence="2">The sequence shown here is derived from an EMBL/GenBank/DDBJ whole genome shotgun (WGS) entry which is preliminary data.</text>
</comment>
<proteinExistence type="predicted"/>
<dbReference type="AlphaFoldDB" id="A0AAV5GP62"/>
<name>A0AAV5GP62_9BASI</name>
<feature type="compositionally biased region" description="Basic and acidic residues" evidence="1">
    <location>
        <begin position="118"/>
        <end position="141"/>
    </location>
</feature>
<accession>A0AAV5GP62</accession>
<keyword evidence="3" id="KW-1185">Reference proteome</keyword>
<evidence type="ECO:0008006" key="4">
    <source>
        <dbReference type="Google" id="ProtNLM"/>
    </source>
</evidence>
<evidence type="ECO:0000256" key="1">
    <source>
        <dbReference type="SAM" id="MobiDB-lite"/>
    </source>
</evidence>
<evidence type="ECO:0000313" key="2">
    <source>
        <dbReference type="EMBL" id="GJN94146.1"/>
    </source>
</evidence>
<sequence length="176" mass="18349">MGKSAKLTKRFSKADRTARKINAQSGPGSQQRTERSVSPDDAPRSAIPLFNTSARGRTSTKPDPRLAAAAAAGPASLVDEPAPVHAADGDVEPDLMDEGDAAAGPGSGSGGGKKKNKSLKDKVRAAKESLRADEQRSRDKLGGGANKGGKKGRKGNVLGSVDYVELMEKRPGKKFR</sequence>
<feature type="compositionally biased region" description="Polar residues" evidence="1">
    <location>
        <begin position="50"/>
        <end position="61"/>
    </location>
</feature>
<feature type="compositionally biased region" description="Basic and acidic residues" evidence="1">
    <location>
        <begin position="32"/>
        <end position="43"/>
    </location>
</feature>
<feature type="compositionally biased region" description="Polar residues" evidence="1">
    <location>
        <begin position="22"/>
        <end position="31"/>
    </location>
</feature>
<organism evidence="2 3">
    <name type="scientific">Rhodotorula paludigena</name>
    <dbReference type="NCBI Taxonomy" id="86838"/>
    <lineage>
        <taxon>Eukaryota</taxon>
        <taxon>Fungi</taxon>
        <taxon>Dikarya</taxon>
        <taxon>Basidiomycota</taxon>
        <taxon>Pucciniomycotina</taxon>
        <taxon>Microbotryomycetes</taxon>
        <taxon>Sporidiobolales</taxon>
        <taxon>Sporidiobolaceae</taxon>
        <taxon>Rhodotorula</taxon>
    </lineage>
</organism>
<dbReference type="Proteomes" id="UP001342314">
    <property type="component" value="Unassembled WGS sequence"/>
</dbReference>
<feature type="compositionally biased region" description="Acidic residues" evidence="1">
    <location>
        <begin position="89"/>
        <end position="100"/>
    </location>
</feature>
<dbReference type="EMBL" id="BQKY01000016">
    <property type="protein sequence ID" value="GJN94146.1"/>
    <property type="molecule type" value="Genomic_DNA"/>
</dbReference>
<feature type="region of interest" description="Disordered" evidence="1">
    <location>
        <begin position="1"/>
        <end position="176"/>
    </location>
</feature>
<gene>
    <name evidence="2" type="ORF">Rhopal_007220-T1</name>
</gene>